<keyword evidence="1" id="KW-1133">Transmembrane helix</keyword>
<evidence type="ECO:0000256" key="1">
    <source>
        <dbReference type="SAM" id="Phobius"/>
    </source>
</evidence>
<evidence type="ECO:0000313" key="3">
    <source>
        <dbReference type="EMBL" id="OGL81163.1"/>
    </source>
</evidence>
<feature type="transmembrane region" description="Helical" evidence="1">
    <location>
        <begin position="20"/>
        <end position="41"/>
    </location>
</feature>
<dbReference type="InterPro" id="IPR005182">
    <property type="entry name" value="YdbS-like_PH"/>
</dbReference>
<dbReference type="PANTHER" id="PTHR37938:SF1">
    <property type="entry name" value="BLL0215 PROTEIN"/>
    <property type="match status" value="1"/>
</dbReference>
<dbReference type="Proteomes" id="UP000176897">
    <property type="component" value="Unassembled WGS sequence"/>
</dbReference>
<dbReference type="EMBL" id="MGEJ01000009">
    <property type="protein sequence ID" value="OGL81163.1"/>
    <property type="molecule type" value="Genomic_DNA"/>
</dbReference>
<gene>
    <name evidence="3" type="ORF">A3B21_02640</name>
</gene>
<feature type="domain" description="YdbS-like PH" evidence="2">
    <location>
        <begin position="73"/>
        <end position="151"/>
    </location>
</feature>
<feature type="transmembrane region" description="Helical" evidence="1">
    <location>
        <begin position="47"/>
        <end position="67"/>
    </location>
</feature>
<evidence type="ECO:0000313" key="4">
    <source>
        <dbReference type="Proteomes" id="UP000176897"/>
    </source>
</evidence>
<keyword evidence="1" id="KW-0472">Membrane</keyword>
<proteinExistence type="predicted"/>
<dbReference type="STRING" id="1802401.A3B21_02640"/>
<keyword evidence="1" id="KW-0812">Transmembrane</keyword>
<evidence type="ECO:0000259" key="2">
    <source>
        <dbReference type="Pfam" id="PF03703"/>
    </source>
</evidence>
<dbReference type="PANTHER" id="PTHR37938">
    <property type="entry name" value="BLL0215 PROTEIN"/>
    <property type="match status" value="1"/>
</dbReference>
<reference evidence="3 4" key="1">
    <citation type="journal article" date="2016" name="Nat. Commun.">
        <title>Thousands of microbial genomes shed light on interconnected biogeochemical processes in an aquifer system.</title>
        <authorList>
            <person name="Anantharaman K."/>
            <person name="Brown C.T."/>
            <person name="Hug L.A."/>
            <person name="Sharon I."/>
            <person name="Castelle C.J."/>
            <person name="Probst A.J."/>
            <person name="Thomas B.C."/>
            <person name="Singh A."/>
            <person name="Wilkins M.J."/>
            <person name="Karaoz U."/>
            <person name="Brodie E.L."/>
            <person name="Williams K.H."/>
            <person name="Hubbard S.S."/>
            <person name="Banfield J.F."/>
        </authorList>
    </citation>
    <scope>NUCLEOTIDE SEQUENCE [LARGE SCALE GENOMIC DNA]</scope>
</reference>
<organism evidence="3 4">
    <name type="scientific">Candidatus Uhrbacteria bacterium RIFCSPLOWO2_01_FULL_47_24</name>
    <dbReference type="NCBI Taxonomy" id="1802401"/>
    <lineage>
        <taxon>Bacteria</taxon>
        <taxon>Candidatus Uhriibacteriota</taxon>
    </lineage>
</organism>
<accession>A0A1F7US86</accession>
<dbReference type="AlphaFoldDB" id="A0A1F7US86"/>
<dbReference type="Pfam" id="PF03703">
    <property type="entry name" value="bPH_2"/>
    <property type="match status" value="1"/>
</dbReference>
<name>A0A1F7US86_9BACT</name>
<protein>
    <recommendedName>
        <fullName evidence="2">YdbS-like PH domain-containing protein</fullName>
    </recommendedName>
</protein>
<comment type="caution">
    <text evidence="3">The sequence shown here is derived from an EMBL/GenBank/DDBJ whole genome shotgun (WGS) entry which is preliminary data.</text>
</comment>
<sequence>MKHLMLDADEKVRLITRRYFLTLISHLLAAFFVIVMPFFLLFPLFSYGWIGISFFIYCVAVGVLLFARTLVMWNFNTLVITTKRVIKTKQKGFFDRTVSEMLISRINDVSHRVHGLWGTILHYGTLHIVAGNGQTVLDFQCVRNPEKAQRILNELLQQIPHEVGAKG</sequence>